<comment type="caution">
    <text evidence="3">The sequence shown here is derived from an EMBL/GenBank/DDBJ whole genome shotgun (WGS) entry which is preliminary data.</text>
</comment>
<name>A0ABD3SNW5_9STRA</name>
<feature type="chain" id="PRO_5044882040" evidence="2">
    <location>
        <begin position="27"/>
        <end position="260"/>
    </location>
</feature>
<evidence type="ECO:0000256" key="2">
    <source>
        <dbReference type="SAM" id="SignalP"/>
    </source>
</evidence>
<feature type="signal peptide" evidence="2">
    <location>
        <begin position="1"/>
        <end position="26"/>
    </location>
</feature>
<keyword evidence="4" id="KW-1185">Reference proteome</keyword>
<sequence>MMMIRPHRSSIHACITAALAIVASSAFSTEPSTVRRTIPAPRSHADGGRSSSSIVVPAPSVASSTSSSSSPPPNVRYVAIDDHSTAPLSHSSSFPSRRACLLSLIPTIVACSSATASVALPRPSFAADAAGTAAIESLLSDLDESLGRLRDIPPLLESSQWDKVRTILKTPPVNKLWNMASGDAQNTLSKLAMETGEMGLLEIRDELAISLQMTDQYSYDNNFIYYQPGNGKVKVKEPMEMANKAIAQLGEAIEFAKSIR</sequence>
<evidence type="ECO:0000256" key="1">
    <source>
        <dbReference type="SAM" id="MobiDB-lite"/>
    </source>
</evidence>
<evidence type="ECO:0000313" key="3">
    <source>
        <dbReference type="EMBL" id="KAL3826279.1"/>
    </source>
</evidence>
<dbReference type="EMBL" id="JALLPB020000024">
    <property type="protein sequence ID" value="KAL3826279.1"/>
    <property type="molecule type" value="Genomic_DNA"/>
</dbReference>
<dbReference type="Proteomes" id="UP001530377">
    <property type="component" value="Unassembled WGS sequence"/>
</dbReference>
<gene>
    <name evidence="3" type="ORF">ACHAXA_004597</name>
</gene>
<feature type="compositionally biased region" description="Low complexity" evidence="1">
    <location>
        <begin position="50"/>
        <end position="69"/>
    </location>
</feature>
<protein>
    <submittedName>
        <fullName evidence="3">Uncharacterized protein</fullName>
    </submittedName>
</protein>
<evidence type="ECO:0000313" key="4">
    <source>
        <dbReference type="Proteomes" id="UP001530377"/>
    </source>
</evidence>
<reference evidence="3 4" key="1">
    <citation type="submission" date="2024-10" db="EMBL/GenBank/DDBJ databases">
        <title>Updated reference genomes for cyclostephanoid diatoms.</title>
        <authorList>
            <person name="Roberts W.R."/>
            <person name="Alverson A.J."/>
        </authorList>
    </citation>
    <scope>NUCLEOTIDE SEQUENCE [LARGE SCALE GENOMIC DNA]</scope>
    <source>
        <strain evidence="3 4">AJA228-03</strain>
    </source>
</reference>
<accession>A0ABD3SNW5</accession>
<feature type="region of interest" description="Disordered" evidence="1">
    <location>
        <begin position="32"/>
        <end position="78"/>
    </location>
</feature>
<dbReference type="AlphaFoldDB" id="A0ABD3SNW5"/>
<proteinExistence type="predicted"/>
<organism evidence="3 4">
    <name type="scientific">Cyclostephanos tholiformis</name>
    <dbReference type="NCBI Taxonomy" id="382380"/>
    <lineage>
        <taxon>Eukaryota</taxon>
        <taxon>Sar</taxon>
        <taxon>Stramenopiles</taxon>
        <taxon>Ochrophyta</taxon>
        <taxon>Bacillariophyta</taxon>
        <taxon>Coscinodiscophyceae</taxon>
        <taxon>Thalassiosirophycidae</taxon>
        <taxon>Stephanodiscales</taxon>
        <taxon>Stephanodiscaceae</taxon>
        <taxon>Cyclostephanos</taxon>
    </lineage>
</organism>
<keyword evidence="2" id="KW-0732">Signal</keyword>